<organism evidence="2 3">
    <name type="scientific">Methanoculleus caldifontis</name>
    <dbReference type="NCBI Taxonomy" id="2651577"/>
    <lineage>
        <taxon>Archaea</taxon>
        <taxon>Methanobacteriati</taxon>
        <taxon>Methanobacteriota</taxon>
        <taxon>Stenosarchaea group</taxon>
        <taxon>Methanomicrobia</taxon>
        <taxon>Methanomicrobiales</taxon>
        <taxon>Methanomicrobiaceae</taxon>
        <taxon>Methanoculleus</taxon>
    </lineage>
</organism>
<proteinExistence type="predicted"/>
<accession>A0ABU3X201</accession>
<dbReference type="Proteomes" id="UP001281203">
    <property type="component" value="Unassembled WGS sequence"/>
</dbReference>
<feature type="transmembrane region" description="Helical" evidence="1">
    <location>
        <begin position="295"/>
        <end position="322"/>
    </location>
</feature>
<evidence type="ECO:0000313" key="2">
    <source>
        <dbReference type="EMBL" id="MDV2482066.1"/>
    </source>
</evidence>
<name>A0ABU3X201_9EURY</name>
<feature type="transmembrane region" description="Helical" evidence="1">
    <location>
        <begin position="224"/>
        <end position="246"/>
    </location>
</feature>
<dbReference type="Gene3D" id="2.60.120.380">
    <property type="match status" value="1"/>
</dbReference>
<keyword evidence="1" id="KW-1133">Transmembrane helix</keyword>
<gene>
    <name evidence="2" type="ORF">F8E02_08675</name>
</gene>
<feature type="transmembrane region" description="Helical" evidence="1">
    <location>
        <begin position="258"/>
        <end position="283"/>
    </location>
</feature>
<dbReference type="RefSeq" id="WP_317065089.1">
    <property type="nucleotide sequence ID" value="NZ_WBKO01000001.1"/>
</dbReference>
<keyword evidence="3" id="KW-1185">Reference proteome</keyword>
<reference evidence="2 3" key="1">
    <citation type="submission" date="2019-10" db="EMBL/GenBank/DDBJ databases">
        <title>Isolation and characterization of Methanoculleus sp. Wushi-C6 from a hot spring well.</title>
        <authorList>
            <person name="Chen S.-C."/>
            <person name="Lan Z.-H."/>
            <person name="You Y.-T."/>
            <person name="Lai M.-C."/>
        </authorList>
    </citation>
    <scope>NUCLEOTIDE SEQUENCE [LARGE SCALE GENOMIC DNA]</scope>
    <source>
        <strain evidence="2 3">Wushi-C6</strain>
    </source>
</reference>
<comment type="caution">
    <text evidence="2">The sequence shown here is derived from an EMBL/GenBank/DDBJ whole genome shotgun (WGS) entry which is preliminary data.</text>
</comment>
<evidence type="ECO:0000256" key="1">
    <source>
        <dbReference type="SAM" id="Phobius"/>
    </source>
</evidence>
<feature type="transmembrane region" description="Helical" evidence="1">
    <location>
        <begin position="198"/>
        <end position="217"/>
    </location>
</feature>
<sequence>MAPGPRLTLVALLVALLGVIPALAHVPLFPQDGSSPESAIVIEDPAKSWAIYGSLPEGPAVRYYRFQVEEGERIYATLQVSRAGEFVPGMVLAGPLIETSGPVPPYVAVPEGAGATAVPGSLPEEAEYEPFTPSRLYPVARIDTTAPAAGDYTLAVYTAGPGGNYTLALGFVESYTLTEWIRVPVDLVRIHRHEGQSYLLIFAPMIAVIAVGAWLIFRRRGDLSLFALSGAAAGLLFIGGGAMTLSQTVIAAMGTAPGAAVILTLAFALAPILLGVLSLRVALHERVGAWERVAMAVLGILGLAVWAGLVVGPLLAFAAALMPAGRGITR</sequence>
<evidence type="ECO:0000313" key="3">
    <source>
        <dbReference type="Proteomes" id="UP001281203"/>
    </source>
</evidence>
<keyword evidence="1" id="KW-0812">Transmembrane</keyword>
<protein>
    <submittedName>
        <fullName evidence="2">Uncharacterized protein</fullName>
    </submittedName>
</protein>
<keyword evidence="1" id="KW-0472">Membrane</keyword>
<dbReference type="EMBL" id="WBKO01000001">
    <property type="protein sequence ID" value="MDV2482066.1"/>
    <property type="molecule type" value="Genomic_DNA"/>
</dbReference>